<protein>
    <recommendedName>
        <fullName evidence="1">UPF0311 protein EJC49_17690</fullName>
    </recommendedName>
</protein>
<dbReference type="EMBL" id="RWKW01000069">
    <property type="protein sequence ID" value="RST85011.1"/>
    <property type="molecule type" value="Genomic_DNA"/>
</dbReference>
<proteinExistence type="inferred from homology"/>
<dbReference type="RefSeq" id="WP_126701261.1">
    <property type="nucleotide sequence ID" value="NZ_RWKW01000069.1"/>
</dbReference>
<evidence type="ECO:0000313" key="2">
    <source>
        <dbReference type="EMBL" id="RST85011.1"/>
    </source>
</evidence>
<dbReference type="Gene3D" id="2.40.160.20">
    <property type="match status" value="1"/>
</dbReference>
<dbReference type="Proteomes" id="UP000278398">
    <property type="component" value="Unassembled WGS sequence"/>
</dbReference>
<dbReference type="InterPro" id="IPR020915">
    <property type="entry name" value="UPF0311"/>
</dbReference>
<dbReference type="AlphaFoldDB" id="A0A429YU80"/>
<evidence type="ECO:0000313" key="3">
    <source>
        <dbReference type="Proteomes" id="UP000278398"/>
    </source>
</evidence>
<dbReference type="PANTHER" id="PTHR37315:SF1">
    <property type="entry name" value="UPF0311 PROTEIN BLR7842"/>
    <property type="match status" value="1"/>
</dbReference>
<gene>
    <name evidence="2" type="ORF">EJC49_17690</name>
</gene>
<comment type="similarity">
    <text evidence="1">Belongs to the UPF0311 family.</text>
</comment>
<sequence>MNVIPPRLEFVFRIRLKLGMRQKIGELPSGGVRGFVAAAGGEIEGPRLNGRVVPNSGGDWALYRPDDTVAFTAHYMLEADDGTQIYMRNNGYRHAPPETARKMEALEPVGPDDYYMRLSPTFDTPRGPHDWLTRTVIIGRAERHADHSVFDYFAVL</sequence>
<keyword evidence="3" id="KW-1185">Reference proteome</keyword>
<accession>A0A429YU80</accession>
<evidence type="ECO:0000256" key="1">
    <source>
        <dbReference type="HAMAP-Rule" id="MF_00775"/>
    </source>
</evidence>
<dbReference type="PANTHER" id="PTHR37315">
    <property type="entry name" value="UPF0311 PROTEIN BLR7842"/>
    <property type="match status" value="1"/>
</dbReference>
<dbReference type="HAMAP" id="MF_00775">
    <property type="entry name" value="UPF0311"/>
    <property type="match status" value="1"/>
</dbReference>
<dbReference type="OrthoDB" id="5294829at2"/>
<name>A0A429YU80_9HYPH</name>
<comment type="caution">
    <text evidence="2">The sequence shown here is derived from an EMBL/GenBank/DDBJ whole genome shotgun (WGS) entry which is preliminary data.</text>
</comment>
<dbReference type="Pfam" id="PF11578">
    <property type="entry name" value="DUF3237"/>
    <property type="match status" value="1"/>
</dbReference>
<organism evidence="2 3">
    <name type="scientific">Aquibium carbonis</name>
    <dbReference type="NCBI Taxonomy" id="2495581"/>
    <lineage>
        <taxon>Bacteria</taxon>
        <taxon>Pseudomonadati</taxon>
        <taxon>Pseudomonadota</taxon>
        <taxon>Alphaproteobacteria</taxon>
        <taxon>Hyphomicrobiales</taxon>
        <taxon>Phyllobacteriaceae</taxon>
        <taxon>Aquibium</taxon>
    </lineage>
</organism>
<reference evidence="2 3" key="1">
    <citation type="submission" date="2018-12" db="EMBL/GenBank/DDBJ databases">
        <title>Mesorhizobium carbonis sp. nov., isolated from coal mine water.</title>
        <authorList>
            <person name="Xin W."/>
            <person name="Xu Z."/>
            <person name="Xiang F."/>
            <person name="Zhang J."/>
            <person name="Xi L."/>
            <person name="Liu J."/>
        </authorList>
    </citation>
    <scope>NUCLEOTIDE SEQUENCE [LARGE SCALE GENOMIC DNA]</scope>
    <source>
        <strain evidence="2 3">B2.3</strain>
    </source>
</reference>